<dbReference type="HOGENOM" id="CLU_047835_0_0_1"/>
<reference evidence="15" key="3">
    <citation type="submission" date="2015-06" db="UniProtKB">
        <authorList>
            <consortium name="EnsemblMetazoa"/>
        </authorList>
    </citation>
    <scope>IDENTIFICATION</scope>
</reference>
<dbReference type="PANTHER" id="PTHR30534:SF0">
    <property type="entry name" value="FLAGELLAR MOTOR SWITCH PROTEIN FLIG"/>
    <property type="match status" value="1"/>
</dbReference>
<dbReference type="EMBL" id="KB302524">
    <property type="protein sequence ID" value="ELU04251.1"/>
    <property type="molecule type" value="Genomic_DNA"/>
</dbReference>
<proteinExistence type="inferred from homology"/>
<evidence type="ECO:0000256" key="1">
    <source>
        <dbReference type="ARBA" id="ARBA00004117"/>
    </source>
</evidence>
<feature type="domain" description="Flagellar motor switch protein FliG C-terminal" evidence="11">
    <location>
        <begin position="241"/>
        <end position="346"/>
    </location>
</feature>
<dbReference type="InterPro" id="IPR028263">
    <property type="entry name" value="FliG_N"/>
</dbReference>
<dbReference type="GO" id="GO:0003774">
    <property type="term" value="F:cytoskeletal motor activity"/>
    <property type="evidence" value="ECO:0007669"/>
    <property type="project" value="InterPro"/>
</dbReference>
<dbReference type="OrthoDB" id="8300447at2759"/>
<name>R7UDR6_CAPTE</name>
<keyword evidence="5" id="KW-1003">Cell membrane</keyword>
<dbReference type="PRINTS" id="PR00954">
    <property type="entry name" value="FLGMOTORFLIG"/>
</dbReference>
<dbReference type="SUPFAM" id="SSF48029">
    <property type="entry name" value="FliG"/>
    <property type="match status" value="2"/>
</dbReference>
<dbReference type="NCBIfam" id="TIGR00207">
    <property type="entry name" value="fliG"/>
    <property type="match status" value="1"/>
</dbReference>
<evidence type="ECO:0000256" key="10">
    <source>
        <dbReference type="SAM" id="MobiDB-lite"/>
    </source>
</evidence>
<evidence type="ECO:0000256" key="2">
    <source>
        <dbReference type="ARBA" id="ARBA00004413"/>
    </source>
</evidence>
<protein>
    <recommendedName>
        <fullName evidence="4">Flagellar motor switch protein FliG</fullName>
    </recommendedName>
</protein>
<evidence type="ECO:0000256" key="9">
    <source>
        <dbReference type="ARBA" id="ARBA00023143"/>
    </source>
</evidence>
<reference evidence="14 16" key="2">
    <citation type="journal article" date="2013" name="Nature">
        <title>Insights into bilaterian evolution from three spiralian genomes.</title>
        <authorList>
            <person name="Simakov O."/>
            <person name="Marletaz F."/>
            <person name="Cho S.J."/>
            <person name="Edsinger-Gonzales E."/>
            <person name="Havlak P."/>
            <person name="Hellsten U."/>
            <person name="Kuo D.H."/>
            <person name="Larsson T."/>
            <person name="Lv J."/>
            <person name="Arendt D."/>
            <person name="Savage R."/>
            <person name="Osoegawa K."/>
            <person name="de Jong P."/>
            <person name="Grimwood J."/>
            <person name="Chapman J.A."/>
            <person name="Shapiro H."/>
            <person name="Aerts A."/>
            <person name="Otillar R.P."/>
            <person name="Terry A.Y."/>
            <person name="Boore J.L."/>
            <person name="Grigoriev I.V."/>
            <person name="Lindberg D.R."/>
            <person name="Seaver E.C."/>
            <person name="Weisblat D.A."/>
            <person name="Putnam N.H."/>
            <person name="Rokhsar D.S."/>
        </authorList>
    </citation>
    <scope>NUCLEOTIDE SEQUENCE</scope>
    <source>
        <strain evidence="14 16">I ESC-2004</strain>
    </source>
</reference>
<evidence type="ECO:0000313" key="15">
    <source>
        <dbReference type="EnsemblMetazoa" id="CapteP147112"/>
    </source>
</evidence>
<dbReference type="Proteomes" id="UP000014760">
    <property type="component" value="Unassembled WGS sequence"/>
</dbReference>
<keyword evidence="8" id="KW-0472">Membrane</keyword>
<reference evidence="16" key="1">
    <citation type="submission" date="2012-12" db="EMBL/GenBank/DDBJ databases">
        <authorList>
            <person name="Hellsten U."/>
            <person name="Grimwood J."/>
            <person name="Chapman J.A."/>
            <person name="Shapiro H."/>
            <person name="Aerts A."/>
            <person name="Otillar R.P."/>
            <person name="Terry A.Y."/>
            <person name="Boore J.L."/>
            <person name="Simakov O."/>
            <person name="Marletaz F."/>
            <person name="Cho S.-J."/>
            <person name="Edsinger-Gonzales E."/>
            <person name="Havlak P."/>
            <person name="Kuo D.-H."/>
            <person name="Larsson T."/>
            <person name="Lv J."/>
            <person name="Arendt D."/>
            <person name="Savage R."/>
            <person name="Osoegawa K."/>
            <person name="de Jong P."/>
            <person name="Lindberg D.R."/>
            <person name="Seaver E.C."/>
            <person name="Weisblat D.A."/>
            <person name="Putnam N.H."/>
            <person name="Grigoriev I.V."/>
            <person name="Rokhsar D.S."/>
        </authorList>
    </citation>
    <scope>NUCLEOTIDE SEQUENCE</scope>
    <source>
        <strain evidence="16">I ESC-2004</strain>
    </source>
</reference>
<evidence type="ECO:0000313" key="14">
    <source>
        <dbReference type="EMBL" id="ELU04251.1"/>
    </source>
</evidence>
<dbReference type="InterPro" id="IPR023087">
    <property type="entry name" value="Flg_Motor_Flig_C"/>
</dbReference>
<dbReference type="STRING" id="283909.R7UDR6"/>
<dbReference type="PANTHER" id="PTHR30534">
    <property type="entry name" value="FLAGELLAR MOTOR SWITCH PROTEIN FLIG"/>
    <property type="match status" value="1"/>
</dbReference>
<feature type="region of interest" description="Disordered" evidence="10">
    <location>
        <begin position="1"/>
        <end position="27"/>
    </location>
</feature>
<dbReference type="PIRSF" id="PIRSF003161">
    <property type="entry name" value="FliG"/>
    <property type="match status" value="1"/>
</dbReference>
<keyword evidence="16" id="KW-1185">Reference proteome</keyword>
<feature type="domain" description="Flagellar motor switch protein FliG N-terminal" evidence="13">
    <location>
        <begin position="29"/>
        <end position="130"/>
    </location>
</feature>
<evidence type="ECO:0000259" key="11">
    <source>
        <dbReference type="Pfam" id="PF01706"/>
    </source>
</evidence>
<evidence type="ECO:0000256" key="6">
    <source>
        <dbReference type="ARBA" id="ARBA00022500"/>
    </source>
</evidence>
<evidence type="ECO:0000259" key="12">
    <source>
        <dbReference type="Pfam" id="PF14841"/>
    </source>
</evidence>
<dbReference type="Pfam" id="PF01706">
    <property type="entry name" value="FliG_C"/>
    <property type="match status" value="1"/>
</dbReference>
<accession>R7UDR6</accession>
<evidence type="ECO:0000259" key="13">
    <source>
        <dbReference type="Pfam" id="PF14842"/>
    </source>
</evidence>
<dbReference type="InterPro" id="IPR000090">
    <property type="entry name" value="Flg_Motor_Flig"/>
</dbReference>
<feature type="compositionally biased region" description="Basic and acidic residues" evidence="10">
    <location>
        <begin position="1"/>
        <end position="14"/>
    </location>
</feature>
<comment type="subcellular location">
    <subcellularLocation>
        <location evidence="1">Bacterial flagellum basal body</location>
    </subcellularLocation>
    <subcellularLocation>
        <location evidence="2">Cell membrane</location>
        <topology evidence="2">Peripheral membrane protein</topology>
        <orientation evidence="2">Cytoplasmic side</orientation>
    </subcellularLocation>
</comment>
<evidence type="ECO:0000256" key="3">
    <source>
        <dbReference type="ARBA" id="ARBA00010299"/>
    </source>
</evidence>
<sequence length="357" mass="39970">MALTRSKNDTDNKSSRLAAQKGGSDNDSLTGTDKVAALLLALNKESGTLLLKELEESEVRQITLAISQLSNIDADEIDHILTEFASQLLRSGAVIGGANSAEKLLTSYLAPEKVANIMEEVRGPAGRNMWEKLSNVQEQVLANYLRNEYPQTIAVVLSRISPDHAARVLALLPEETSFDVVNRMLRLGSVQKDVLDKIEQTLRLEFMATFAHTRRRDAYEQMAEVFNSFDRQTEARFMSFLEDESRDDAERIRSLMFTFDDLVRLDNSSVQTLLQRIDKDKLPIALKGAKPPMRDLFFDNMSERAAKQLLEDMEVMGPVRLKEVDAAQADLVTVAKDLASSGEIVINKNNSDDELIY</sequence>
<feature type="domain" description="Flagellar motor switch protein FliG middle" evidence="12">
    <location>
        <begin position="139"/>
        <end position="209"/>
    </location>
</feature>
<keyword evidence="9" id="KW-0975">Bacterial flagellum</keyword>
<evidence type="ECO:0000256" key="7">
    <source>
        <dbReference type="ARBA" id="ARBA00022779"/>
    </source>
</evidence>
<evidence type="ECO:0000313" key="16">
    <source>
        <dbReference type="Proteomes" id="UP000014760"/>
    </source>
</evidence>
<dbReference type="InterPro" id="IPR032779">
    <property type="entry name" value="FliG_M"/>
</dbReference>
<gene>
    <name evidence="14" type="ORF">CAPTEDRAFT_147112</name>
</gene>
<evidence type="ECO:0000256" key="5">
    <source>
        <dbReference type="ARBA" id="ARBA00022475"/>
    </source>
</evidence>
<evidence type="ECO:0000256" key="4">
    <source>
        <dbReference type="ARBA" id="ARBA00021870"/>
    </source>
</evidence>
<keyword evidence="6" id="KW-0145">Chemotaxis</keyword>
<keyword evidence="7" id="KW-0283">Flagellar rotation</keyword>
<organism evidence="14">
    <name type="scientific">Capitella teleta</name>
    <name type="common">Polychaete worm</name>
    <dbReference type="NCBI Taxonomy" id="283909"/>
    <lineage>
        <taxon>Eukaryota</taxon>
        <taxon>Metazoa</taxon>
        <taxon>Spiralia</taxon>
        <taxon>Lophotrochozoa</taxon>
        <taxon>Annelida</taxon>
        <taxon>Polychaeta</taxon>
        <taxon>Sedentaria</taxon>
        <taxon>Scolecida</taxon>
        <taxon>Capitellidae</taxon>
        <taxon>Capitella</taxon>
    </lineage>
</organism>
<evidence type="ECO:0000256" key="8">
    <source>
        <dbReference type="ARBA" id="ARBA00023136"/>
    </source>
</evidence>
<dbReference type="Gene3D" id="1.10.220.30">
    <property type="match status" value="3"/>
</dbReference>
<dbReference type="Pfam" id="PF14842">
    <property type="entry name" value="FliG_N"/>
    <property type="match status" value="1"/>
</dbReference>
<dbReference type="GO" id="GO:0006935">
    <property type="term" value="P:chemotaxis"/>
    <property type="evidence" value="ECO:0007669"/>
    <property type="project" value="UniProtKB-KW"/>
</dbReference>
<dbReference type="Pfam" id="PF14841">
    <property type="entry name" value="FliG_M"/>
    <property type="match status" value="1"/>
</dbReference>
<dbReference type="EMBL" id="AMQN01044963">
    <property type="status" value="NOT_ANNOTATED_CDS"/>
    <property type="molecule type" value="Genomic_DNA"/>
</dbReference>
<dbReference type="AlphaFoldDB" id="R7UDR6"/>
<dbReference type="GO" id="GO:0005886">
    <property type="term" value="C:plasma membrane"/>
    <property type="evidence" value="ECO:0007669"/>
    <property type="project" value="UniProtKB-SubCell"/>
</dbReference>
<dbReference type="EnsemblMetazoa" id="CapteT147112">
    <property type="protein sequence ID" value="CapteP147112"/>
    <property type="gene ID" value="CapteG147112"/>
</dbReference>
<dbReference type="InterPro" id="IPR011002">
    <property type="entry name" value="FliG_a-hlx"/>
</dbReference>
<dbReference type="OMA" id="FIQDEHP"/>
<comment type="similarity">
    <text evidence="3">Belongs to the FliG family.</text>
</comment>